<dbReference type="GO" id="GO:0007018">
    <property type="term" value="P:microtubule-based movement"/>
    <property type="evidence" value="ECO:0007669"/>
    <property type="project" value="InterPro"/>
</dbReference>
<reference evidence="5 6" key="1">
    <citation type="submission" date="2021-06" db="EMBL/GenBank/DDBJ databases">
        <title>Caerostris darwini draft genome.</title>
        <authorList>
            <person name="Kono N."/>
            <person name="Arakawa K."/>
        </authorList>
    </citation>
    <scope>NUCLEOTIDE SEQUENCE [LARGE SCALE GENOMIC DNA]</scope>
</reference>
<dbReference type="InterPro" id="IPR013602">
    <property type="entry name" value="Dynein_heavy_linker"/>
</dbReference>
<dbReference type="Gene3D" id="1.10.287.2620">
    <property type="match status" value="1"/>
</dbReference>
<gene>
    <name evidence="5" type="primary">DNAH2</name>
    <name evidence="5" type="ORF">CDAR_464941</name>
</gene>
<dbReference type="GO" id="GO:0045505">
    <property type="term" value="F:dynein intermediate chain binding"/>
    <property type="evidence" value="ECO:0007669"/>
    <property type="project" value="InterPro"/>
</dbReference>
<dbReference type="Gene3D" id="1.20.140.100">
    <property type="entry name" value="Dynein heavy chain, N-terminal domain 2"/>
    <property type="match status" value="1"/>
</dbReference>
<dbReference type="InterPro" id="IPR056759">
    <property type="entry name" value="DYH2-5-8_CC"/>
</dbReference>
<dbReference type="InterPro" id="IPR013594">
    <property type="entry name" value="Dynein_heavy_tail"/>
</dbReference>
<dbReference type="PANTHER" id="PTHR45703:SF32">
    <property type="entry name" value="DYNEINS HEAVY CHAIN"/>
    <property type="match status" value="1"/>
</dbReference>
<dbReference type="SUPFAM" id="SSF52540">
    <property type="entry name" value="P-loop containing nucleoside triphosphate hydrolases"/>
    <property type="match status" value="1"/>
</dbReference>
<dbReference type="GO" id="GO:0051959">
    <property type="term" value="F:dynein light intermediate chain binding"/>
    <property type="evidence" value="ECO:0007669"/>
    <property type="project" value="InterPro"/>
</dbReference>
<dbReference type="Gene3D" id="1.20.58.1120">
    <property type="match status" value="1"/>
</dbReference>
<dbReference type="Pfam" id="PF08385">
    <property type="entry name" value="DHC_N1"/>
    <property type="match status" value="1"/>
</dbReference>
<dbReference type="Proteomes" id="UP001054837">
    <property type="component" value="Unassembled WGS sequence"/>
</dbReference>
<evidence type="ECO:0000313" key="6">
    <source>
        <dbReference type="Proteomes" id="UP001054837"/>
    </source>
</evidence>
<accession>A0AAV4UWP9</accession>
<evidence type="ECO:0000259" key="2">
    <source>
        <dbReference type="Pfam" id="PF08393"/>
    </source>
</evidence>
<dbReference type="InterPro" id="IPR042222">
    <property type="entry name" value="Dynein_2_N"/>
</dbReference>
<dbReference type="InterPro" id="IPR027417">
    <property type="entry name" value="P-loop_NTPase"/>
</dbReference>
<dbReference type="Pfam" id="PF12774">
    <property type="entry name" value="AAA_6"/>
    <property type="match status" value="1"/>
</dbReference>
<feature type="domain" description="Dynein heavy chain tail" evidence="1">
    <location>
        <begin position="350"/>
        <end position="672"/>
    </location>
</feature>
<comment type="caution">
    <text evidence="5">The sequence shown here is derived from an EMBL/GenBank/DDBJ whole genome shotgun (WGS) entry which is preliminary data.</text>
</comment>
<keyword evidence="6" id="KW-1185">Reference proteome</keyword>
<evidence type="ECO:0000313" key="5">
    <source>
        <dbReference type="EMBL" id="GIY61834.1"/>
    </source>
</evidence>
<evidence type="ECO:0000259" key="1">
    <source>
        <dbReference type="Pfam" id="PF08385"/>
    </source>
</evidence>
<organism evidence="5 6">
    <name type="scientific">Caerostris darwini</name>
    <dbReference type="NCBI Taxonomy" id="1538125"/>
    <lineage>
        <taxon>Eukaryota</taxon>
        <taxon>Metazoa</taxon>
        <taxon>Ecdysozoa</taxon>
        <taxon>Arthropoda</taxon>
        <taxon>Chelicerata</taxon>
        <taxon>Arachnida</taxon>
        <taxon>Araneae</taxon>
        <taxon>Araneomorphae</taxon>
        <taxon>Entelegynae</taxon>
        <taxon>Araneoidea</taxon>
        <taxon>Araneidae</taxon>
        <taxon>Caerostris</taxon>
    </lineage>
</organism>
<sequence length="1847" mass="216532">MEPEITIQTVDLSLVRRYSLSELEDIDFSTSDDFAIVVENIKNSITLKQNVEGVWSEEHEQIMWQFVIDPESKILTCYFHEDTLVVECSVPKVQIAELFYILKISPGKLRSTDYNGKLLYGTSEAPFFESLYQTLWEVYMPMFSKDAEWSKCIKSDYIDYLSRFLLELFDLKNKLHKEIVFYVPEEITNKDVMTVIEQKELLNQVERTVMKWVWLFMGVLMKKGTDTLEDSGPLEEIEHWEIKCDDLNQVLHQLERDDVKKCIEILKTAKLTSYFKFIEVSDQLQNEFDIAENNVKFLSLLKEPCKELKSVPLSEMEKHLTKILNLVRIIWKHSLYFKSESETFNLLCKVCEFKDDFHCEEDIDNYSPGEKGYGVAEQMKIIELQFWNYLHELGKNRLAALQIRSAIWSDFFKKFRKQIDELEVNISKLMVNSFENIDTIEDGIELLKMFEKHFKKQVVKRDLRRCVKTMYTIFLNELNFVKEKLADLKSSDNPLLPPFGGQAYCASLMPQRLKKIYAKLQEASKIWPRECDIDFAVNYKGILDGTNEKIHTLFLQWTKTIPKDPYHWLKQPIYIKKEGTPFLQLNLSSDTFNLIHELFYWYKAGVEIPQQVIHLHQKNGVYYKRIMKALESVTNYNRIVESLLTEKNEIFTDIIASIEEAVKPVLSNLYWAVPPSVIKPQLKLLFDQTKWAKEIFFLYETNKIKIEKQCKSIGEKSLFESRINAPLECEDFFQMQVSFKEERFREIADLVKAQIYEANLICNIFKKKKNEIDQIPVAFSRMFLNSVSSALIECFITSLKLIATLIGANRENKIRLILKLSLSLKNHQMCFIPNFKEICLDFENFIKDIEAGLLEFMSFEEHLTGGKDGPNFFSEKVKKSKSIQELKHDIDFGLYQLYLAEKRYKYDWDPYSCLWETNKVDLLNGYAERGWNADDFEADINRFLDVGQKVLLIPRYKALEFCLVDCHYLKDSAVSCAEQWKNELGSILHKIASSNLKNAFDLFELTSSKFKEDPKNLEELKNCIHFLISTKEYSSEIHATFRAIELNFEVLKRVEIPIKEKSLEQQRDLHKMWKQLETNFENYYIKLQKIQAVHQRHFLAYHKELEQHTNTLEKDIYEKGPFEIRHTYGDALGLIAYYRNILLRYQEKEKRMKEDAIFFHIDLETLEKLTSIENDLYHLRISWSYVKQLDNHLEKWGSLPVLTFDVENKKQISNELQNNTEILYSKVKGAQWILLRELLDRLDSLNKYYEMILDFQEPNLQERHWNDLRDLLGIICDDSEQFFKSKDFTFAFLRNLTIENLAENVNKIATQARKEYEIEQSLKEMEEAWGNIKFKMSDRKKFHKAEDTESIISQVERHQTTLAMIKSSRFVSYFSSTVDSWEDSLLLILDVIKQIDYFQSRFFLLEHIFAEQAVQAQLPKEASEVQEVSAIWKETSAMMNKKKLVWKICHKEGFLERITGINKVVEQVQQSLEFYLDSKRRAFPRFISFQMMICSLSLAKKVTERETIVTYLATGMYSEYGEFVEFKSAVVLEGPVESWLLDIEEMMQITLYSALPKSLQMLSNILSKENFNLSNNKWLSNWPSQICVLSMLITWTAETTNSIKTVQETAVTTALKNLRKRWRDILNQCVSKLQSESDILMQKKAMMLIIVLVHSSDIIDSLISYICNDVGAFEWLVHLRYYLEEENEACLIKQTKGVFIYGFEYLGNRERLIITPLTDRCFLSFTTALYLNQGAMLEGCRSSGKTETLKDLGVTLGKYVLVINYSENMDHRSLARMLCGLAQIGAWGLFEDFNCIRQEIVSVLAQQITCITKALAEKREIFSFVGSDIPLNEGCGIFLSSNPDFGD</sequence>
<feature type="domain" description="Dynein heavy chain linker" evidence="2">
    <location>
        <begin position="1169"/>
        <end position="1555"/>
    </location>
</feature>
<dbReference type="PANTHER" id="PTHR45703">
    <property type="entry name" value="DYNEIN HEAVY CHAIN"/>
    <property type="match status" value="1"/>
</dbReference>
<dbReference type="InterPro" id="IPR035699">
    <property type="entry name" value="AAA_6"/>
</dbReference>
<dbReference type="Pfam" id="PF25007">
    <property type="entry name" value="DYH2-5-8_CC"/>
    <property type="match status" value="1"/>
</dbReference>
<evidence type="ECO:0000259" key="4">
    <source>
        <dbReference type="Pfam" id="PF25007"/>
    </source>
</evidence>
<feature type="domain" description="Dynein axonemal heavy chain 2/5/8 coiled-coil" evidence="4">
    <location>
        <begin position="986"/>
        <end position="1081"/>
    </location>
</feature>
<proteinExistence type="predicted"/>
<protein>
    <submittedName>
        <fullName evidence="5">Dynein heavy chain 2, axonemal</fullName>
    </submittedName>
</protein>
<feature type="domain" description="Dynein heavy chain hydrolytic ATP-binding dynein motor region" evidence="3">
    <location>
        <begin position="1701"/>
        <end position="1845"/>
    </location>
</feature>
<name>A0AAV4UWP9_9ARAC</name>
<dbReference type="GO" id="GO:0030286">
    <property type="term" value="C:dynein complex"/>
    <property type="evidence" value="ECO:0007669"/>
    <property type="project" value="InterPro"/>
</dbReference>
<evidence type="ECO:0000259" key="3">
    <source>
        <dbReference type="Pfam" id="PF12774"/>
    </source>
</evidence>
<dbReference type="EMBL" id="BPLQ01011998">
    <property type="protein sequence ID" value="GIY61834.1"/>
    <property type="molecule type" value="Genomic_DNA"/>
</dbReference>
<dbReference type="GO" id="GO:0005524">
    <property type="term" value="F:ATP binding"/>
    <property type="evidence" value="ECO:0007669"/>
    <property type="project" value="InterPro"/>
</dbReference>
<dbReference type="InterPro" id="IPR026983">
    <property type="entry name" value="DHC"/>
</dbReference>
<dbReference type="Pfam" id="PF08393">
    <property type="entry name" value="DHC_N2"/>
    <property type="match status" value="1"/>
</dbReference>
<dbReference type="Gene3D" id="3.40.50.300">
    <property type="entry name" value="P-loop containing nucleotide triphosphate hydrolases"/>
    <property type="match status" value="1"/>
</dbReference>